<sequence length="253" mass="27881">MMPGTVVERTEPQVTSVPLVERRRAGEEFPRVPVGSVELTREQVAAVLCAELERVPEMPGYEDLMDAVRWGLHRCDAAGLEARLARLTALPMEDQRAQRAWSWAYRLCRAYWYEGAASVPLRQEQVAAALYASDIEVRPGFSSVRGAAEVNSHLAEGVSRLGANRMVELGESAYDEFGCRPVPGAKQSADYLAAMPDRKRRRWCYRVAVNRSAARGSLPLLVCLFSGEHAVGITPPEDPHAVAHERLNRGGAA</sequence>
<gene>
    <name evidence="1" type="ORF">LHJ74_21065</name>
</gene>
<protein>
    <submittedName>
        <fullName evidence="1">Uncharacterized protein</fullName>
    </submittedName>
</protein>
<evidence type="ECO:0000313" key="1">
    <source>
        <dbReference type="EMBL" id="MCT2592364.1"/>
    </source>
</evidence>
<dbReference type="EMBL" id="JAJAGO010000010">
    <property type="protein sequence ID" value="MCT2592364.1"/>
    <property type="molecule type" value="Genomic_DNA"/>
</dbReference>
<organism evidence="1 2">
    <name type="scientific">Streptomyces gossypii</name>
    <dbReference type="NCBI Taxonomy" id="2883101"/>
    <lineage>
        <taxon>Bacteria</taxon>
        <taxon>Bacillati</taxon>
        <taxon>Actinomycetota</taxon>
        <taxon>Actinomycetes</taxon>
        <taxon>Kitasatosporales</taxon>
        <taxon>Streptomycetaceae</taxon>
        <taxon>Streptomyces</taxon>
    </lineage>
</organism>
<dbReference type="RefSeq" id="WP_260219692.1">
    <property type="nucleotide sequence ID" value="NZ_JAJAGO010000010.1"/>
</dbReference>
<dbReference type="Proteomes" id="UP001156389">
    <property type="component" value="Unassembled WGS sequence"/>
</dbReference>
<reference evidence="1 2" key="1">
    <citation type="submission" date="2021-10" db="EMBL/GenBank/DDBJ databases">
        <title>Streptomyces gossypii sp. nov., isolated from soil collected from cotton field.</title>
        <authorList>
            <person name="Ge X."/>
            <person name="Chen X."/>
            <person name="Liu W."/>
        </authorList>
    </citation>
    <scope>NUCLEOTIDE SEQUENCE [LARGE SCALE GENOMIC DNA]</scope>
    <source>
        <strain evidence="1 2">N2-109</strain>
    </source>
</reference>
<proteinExistence type="predicted"/>
<comment type="caution">
    <text evidence="1">The sequence shown here is derived from an EMBL/GenBank/DDBJ whole genome shotgun (WGS) entry which is preliminary data.</text>
</comment>
<evidence type="ECO:0000313" key="2">
    <source>
        <dbReference type="Proteomes" id="UP001156389"/>
    </source>
</evidence>
<name>A0ABT2JWT4_9ACTN</name>
<keyword evidence="2" id="KW-1185">Reference proteome</keyword>
<accession>A0ABT2JWT4</accession>